<evidence type="ECO:0000256" key="8">
    <source>
        <dbReference type="HAMAP-Rule" id="MF_00165"/>
    </source>
</evidence>
<evidence type="ECO:0000313" key="11">
    <source>
        <dbReference type="Proteomes" id="UP000034176"/>
    </source>
</evidence>
<dbReference type="GO" id="GO:0006235">
    <property type="term" value="P:dTTP biosynthetic process"/>
    <property type="evidence" value="ECO:0007669"/>
    <property type="project" value="UniProtKB-UniRule"/>
</dbReference>
<dbReference type="GO" id="GO:0005737">
    <property type="term" value="C:cytoplasm"/>
    <property type="evidence" value="ECO:0007669"/>
    <property type="project" value="TreeGrafter"/>
</dbReference>
<dbReference type="InterPro" id="IPR039430">
    <property type="entry name" value="Thymidylate_kin-like_dom"/>
</dbReference>
<evidence type="ECO:0000313" key="10">
    <source>
        <dbReference type="EMBL" id="KKP59126.1"/>
    </source>
</evidence>
<evidence type="ECO:0000256" key="1">
    <source>
        <dbReference type="ARBA" id="ARBA00009776"/>
    </source>
</evidence>
<dbReference type="STRING" id="1618434.UR52_C0013G0009"/>
<comment type="similarity">
    <text evidence="1 8">Belongs to the thymidylate kinase family.</text>
</comment>
<evidence type="ECO:0000256" key="3">
    <source>
        <dbReference type="ARBA" id="ARBA00022727"/>
    </source>
</evidence>
<evidence type="ECO:0000256" key="5">
    <source>
        <dbReference type="ARBA" id="ARBA00022777"/>
    </source>
</evidence>
<dbReference type="CDD" id="cd01672">
    <property type="entry name" value="TMPK"/>
    <property type="match status" value="1"/>
</dbReference>
<keyword evidence="3 8" id="KW-0545">Nucleotide biosynthesis</keyword>
<dbReference type="GO" id="GO:0006227">
    <property type="term" value="P:dUDP biosynthetic process"/>
    <property type="evidence" value="ECO:0007669"/>
    <property type="project" value="TreeGrafter"/>
</dbReference>
<organism evidence="10 11">
    <name type="scientific">Candidatus Gottesmanbacteria bacterium GW2011_GWA1_34_13</name>
    <dbReference type="NCBI Taxonomy" id="1618434"/>
    <lineage>
        <taxon>Bacteria</taxon>
        <taxon>Candidatus Gottesmaniibacteriota</taxon>
    </lineage>
</organism>
<dbReference type="EC" id="2.7.4.9" evidence="8"/>
<dbReference type="InterPro" id="IPR018094">
    <property type="entry name" value="Thymidylate_kinase"/>
</dbReference>
<dbReference type="PANTHER" id="PTHR10344">
    <property type="entry name" value="THYMIDYLATE KINASE"/>
    <property type="match status" value="1"/>
</dbReference>
<comment type="catalytic activity">
    <reaction evidence="7 8">
        <text>dTMP + ATP = dTDP + ADP</text>
        <dbReference type="Rhea" id="RHEA:13517"/>
        <dbReference type="ChEBI" id="CHEBI:30616"/>
        <dbReference type="ChEBI" id="CHEBI:58369"/>
        <dbReference type="ChEBI" id="CHEBI:63528"/>
        <dbReference type="ChEBI" id="CHEBI:456216"/>
        <dbReference type="EC" id="2.7.4.9"/>
    </reaction>
</comment>
<evidence type="ECO:0000256" key="6">
    <source>
        <dbReference type="ARBA" id="ARBA00022840"/>
    </source>
</evidence>
<dbReference type="PANTHER" id="PTHR10344:SF4">
    <property type="entry name" value="UMP-CMP KINASE 2, MITOCHONDRIAL"/>
    <property type="match status" value="1"/>
</dbReference>
<dbReference type="HAMAP" id="MF_00165">
    <property type="entry name" value="Thymidylate_kinase"/>
    <property type="match status" value="1"/>
</dbReference>
<dbReference type="GO" id="GO:0006233">
    <property type="term" value="P:dTDP biosynthetic process"/>
    <property type="evidence" value="ECO:0007669"/>
    <property type="project" value="InterPro"/>
</dbReference>
<comment type="caution">
    <text evidence="8">Lacks conserved residue(s) required for the propagation of feature annotation.</text>
</comment>
<keyword evidence="4 8" id="KW-0547">Nucleotide-binding</keyword>
<dbReference type="InterPro" id="IPR027417">
    <property type="entry name" value="P-loop_NTPase"/>
</dbReference>
<dbReference type="AlphaFoldDB" id="A0A0G0B5Z3"/>
<comment type="function">
    <text evidence="8">Phosphorylation of dTMP to form dTDP in both de novo and salvage pathways of dTTP synthesis.</text>
</comment>
<accession>A0A0G0B5Z3</accession>
<dbReference type="GO" id="GO:0004798">
    <property type="term" value="F:dTMP kinase activity"/>
    <property type="evidence" value="ECO:0007669"/>
    <property type="project" value="UniProtKB-UniRule"/>
</dbReference>
<reference evidence="10 11" key="1">
    <citation type="journal article" date="2015" name="Nature">
        <title>rRNA introns, odd ribosomes, and small enigmatic genomes across a large radiation of phyla.</title>
        <authorList>
            <person name="Brown C.T."/>
            <person name="Hug L.A."/>
            <person name="Thomas B.C."/>
            <person name="Sharon I."/>
            <person name="Castelle C.J."/>
            <person name="Singh A."/>
            <person name="Wilkins M.J."/>
            <person name="Williams K.H."/>
            <person name="Banfield J.F."/>
        </authorList>
    </citation>
    <scope>NUCLEOTIDE SEQUENCE [LARGE SCALE GENOMIC DNA]</scope>
</reference>
<feature type="domain" description="Thymidylate kinase-like" evidence="9">
    <location>
        <begin position="13"/>
        <end position="187"/>
    </location>
</feature>
<name>A0A0G0B5Z3_9BACT</name>
<dbReference type="SUPFAM" id="SSF52540">
    <property type="entry name" value="P-loop containing nucleoside triphosphate hydrolases"/>
    <property type="match status" value="1"/>
</dbReference>
<evidence type="ECO:0000256" key="7">
    <source>
        <dbReference type="ARBA" id="ARBA00048743"/>
    </source>
</evidence>
<keyword evidence="2 8" id="KW-0808">Transferase</keyword>
<evidence type="ECO:0000259" key="9">
    <source>
        <dbReference type="Pfam" id="PF02223"/>
    </source>
</evidence>
<dbReference type="NCBIfam" id="TIGR00041">
    <property type="entry name" value="DTMP_kinase"/>
    <property type="match status" value="1"/>
</dbReference>
<evidence type="ECO:0000256" key="4">
    <source>
        <dbReference type="ARBA" id="ARBA00022741"/>
    </source>
</evidence>
<protein>
    <recommendedName>
        <fullName evidence="8">Thymidylate kinase</fullName>
        <ecNumber evidence="8">2.7.4.9</ecNumber>
    </recommendedName>
    <alternativeName>
        <fullName evidence="8">dTMP kinase</fullName>
    </alternativeName>
</protein>
<comment type="caution">
    <text evidence="10">The sequence shown here is derived from an EMBL/GenBank/DDBJ whole genome shotgun (WGS) entry which is preliminary data.</text>
</comment>
<evidence type="ECO:0000256" key="2">
    <source>
        <dbReference type="ARBA" id="ARBA00022679"/>
    </source>
</evidence>
<dbReference type="Proteomes" id="UP000034176">
    <property type="component" value="Unassembled WGS sequence"/>
</dbReference>
<dbReference type="Pfam" id="PF02223">
    <property type="entry name" value="Thymidylate_kin"/>
    <property type="match status" value="1"/>
</dbReference>
<dbReference type="Gene3D" id="3.40.50.300">
    <property type="entry name" value="P-loop containing nucleotide triphosphate hydrolases"/>
    <property type="match status" value="1"/>
</dbReference>
<keyword evidence="6 8" id="KW-0067">ATP-binding</keyword>
<sequence length="203" mass="23010">MEIERGSGRLVALEGIDNGGKSSHIDRLERRLLARGISCSITKELSTPVGELVWKYLREGNFSPHLKTLLFAADRVERIDKQVKPALQEGRVVLADRWSLSAIVYRGVEGFDTEYVLAVNSKTMQPDKMFLIDIPAELSVKRGELGNKPHPYTIEFLDNARKHYLELATLDKNIEVIDGTQPFDVINDHLFQQILKLREINNG</sequence>
<keyword evidence="5 8" id="KW-0418">Kinase</keyword>
<dbReference type="EMBL" id="LBPN01000013">
    <property type="protein sequence ID" value="KKP59126.1"/>
    <property type="molecule type" value="Genomic_DNA"/>
</dbReference>
<proteinExistence type="inferred from homology"/>
<gene>
    <name evidence="8" type="primary">tmk</name>
    <name evidence="10" type="ORF">UR52_C0013G0009</name>
</gene>
<dbReference type="GO" id="GO:0005524">
    <property type="term" value="F:ATP binding"/>
    <property type="evidence" value="ECO:0007669"/>
    <property type="project" value="UniProtKB-UniRule"/>
</dbReference>